<dbReference type="Proteomes" id="UP001455384">
    <property type="component" value="Chromosome"/>
</dbReference>
<keyword evidence="4 8" id="KW-0812">Transmembrane</keyword>
<feature type="transmembrane region" description="Helical" evidence="8">
    <location>
        <begin position="72"/>
        <end position="92"/>
    </location>
</feature>
<feature type="transmembrane region" description="Helical" evidence="8">
    <location>
        <begin position="303"/>
        <end position="334"/>
    </location>
</feature>
<organism evidence="9 10">
    <name type="scientific">Salinicoccus bachuensis</name>
    <dbReference type="NCBI Taxonomy" id="3136731"/>
    <lineage>
        <taxon>Bacteria</taxon>
        <taxon>Bacillati</taxon>
        <taxon>Bacillota</taxon>
        <taxon>Bacilli</taxon>
        <taxon>Bacillales</taxon>
        <taxon>Staphylococcaceae</taxon>
        <taxon>Salinicoccus</taxon>
    </lineage>
</organism>
<evidence type="ECO:0000256" key="8">
    <source>
        <dbReference type="SAM" id="Phobius"/>
    </source>
</evidence>
<feature type="transmembrane region" description="Helical" evidence="8">
    <location>
        <begin position="216"/>
        <end position="238"/>
    </location>
</feature>
<feature type="transmembrane region" description="Helical" evidence="8">
    <location>
        <begin position="148"/>
        <end position="171"/>
    </location>
</feature>
<evidence type="ECO:0000313" key="9">
    <source>
        <dbReference type="EMBL" id="WZX30323.1"/>
    </source>
</evidence>
<dbReference type="Gene3D" id="1.20.1730.10">
    <property type="entry name" value="Sodium/glucose cotransporter"/>
    <property type="match status" value="1"/>
</dbReference>
<name>A0ABZ3CLT4_9STAP</name>
<dbReference type="InterPro" id="IPR050277">
    <property type="entry name" value="Sodium:Solute_Symporter"/>
</dbReference>
<evidence type="ECO:0000256" key="1">
    <source>
        <dbReference type="ARBA" id="ARBA00004141"/>
    </source>
</evidence>
<evidence type="ECO:0000256" key="4">
    <source>
        <dbReference type="ARBA" id="ARBA00022692"/>
    </source>
</evidence>
<keyword evidence="6 8" id="KW-0472">Membrane</keyword>
<feature type="transmembrane region" description="Helical" evidence="8">
    <location>
        <begin position="354"/>
        <end position="374"/>
    </location>
</feature>
<reference evidence="10" key="1">
    <citation type="submission" date="2023-10" db="EMBL/GenBank/DDBJ databases">
        <title>Genome analysis and identification of Salinococcus sp. Bachu38 nov., a PGPR from the rhizosphere of Tamarix.</title>
        <authorList>
            <person name="Liang Z."/>
            <person name="Zhang X."/>
            <person name="Jia J."/>
            <person name="Chen X."/>
            <person name="Wang Y."/>
            <person name="Wang Q."/>
            <person name="Wang R."/>
        </authorList>
    </citation>
    <scope>NUCLEOTIDE SEQUENCE [LARGE SCALE GENOMIC DNA]</scope>
    <source>
        <strain evidence="10">Bachu38</strain>
    </source>
</reference>
<keyword evidence="5 8" id="KW-1133">Transmembrane helix</keyword>
<feature type="transmembrane region" description="Helical" evidence="8">
    <location>
        <begin position="259"/>
        <end position="283"/>
    </location>
</feature>
<keyword evidence="10" id="KW-1185">Reference proteome</keyword>
<feature type="transmembrane region" description="Helical" evidence="8">
    <location>
        <begin position="434"/>
        <end position="454"/>
    </location>
</feature>
<keyword evidence="3" id="KW-0813">Transport</keyword>
<dbReference type="Pfam" id="PF00474">
    <property type="entry name" value="SSF"/>
    <property type="match status" value="1"/>
</dbReference>
<evidence type="ECO:0000256" key="3">
    <source>
        <dbReference type="ARBA" id="ARBA00022448"/>
    </source>
</evidence>
<gene>
    <name evidence="9" type="ORF">RQP18_03815</name>
</gene>
<evidence type="ECO:0000256" key="6">
    <source>
        <dbReference type="ARBA" id="ARBA00023136"/>
    </source>
</evidence>
<feature type="transmembrane region" description="Helical" evidence="8">
    <location>
        <begin position="117"/>
        <end position="136"/>
    </location>
</feature>
<evidence type="ECO:0000256" key="7">
    <source>
        <dbReference type="RuleBase" id="RU362091"/>
    </source>
</evidence>
<sequence>MNIYLVAVILYLLIMAGIGIFFARTSVKNNDDFMVAGRRLPLFVVIGTLLATFVGSGTVVGGASFIYQYGPFAAIFNLSGGFIGAIILYFIAEKVRMSETYTVPQLMEKRFGRTTRLIASLFILLAYVGITAYQFTGGAYVLQLTTGIPLEIGAIIMCFLVIFLTMSGGLFSVAYSDALSAVLILIGFIIGVPFAFNAVGGLEGLTLSLPENTKSWNGGLSIPQLLGFFLPLFLLVLGDQNMYQRFSAAKDGKVAKNSVIGFIFGNLIVITLTILLATTAIVLFPNIEADAAILTLAIEGLPIIIGVLILCAAVAFLITTATSYLLSASGNIVYDLFYYIRGDREPLSEKQMLWYSRATVLILGLFAYVLGQFFPSVLAIQMYSYTMYGAAITPAILAALLWKKATKAGVLTSILIGGSATMFWELVLNRPMDWNSVLFALPLSVLSLITISLLTQKKEQPLGENAEVQ</sequence>
<dbReference type="PROSITE" id="PS50283">
    <property type="entry name" value="NA_SOLUT_SYMP_3"/>
    <property type="match status" value="1"/>
</dbReference>
<accession>A0ABZ3CLT4</accession>
<comment type="similarity">
    <text evidence="2 7">Belongs to the sodium:solute symporter (SSF) (TC 2.A.21) family.</text>
</comment>
<dbReference type="EMBL" id="CP138333">
    <property type="protein sequence ID" value="WZX30323.1"/>
    <property type="molecule type" value="Genomic_DNA"/>
</dbReference>
<comment type="subcellular location">
    <subcellularLocation>
        <location evidence="1">Membrane</location>
        <topology evidence="1">Multi-pass membrane protein</topology>
    </subcellularLocation>
</comment>
<dbReference type="PANTHER" id="PTHR48086">
    <property type="entry name" value="SODIUM/PROLINE SYMPORTER-RELATED"/>
    <property type="match status" value="1"/>
</dbReference>
<dbReference type="InterPro" id="IPR038377">
    <property type="entry name" value="Na/Glc_symporter_sf"/>
</dbReference>
<evidence type="ECO:0000313" key="10">
    <source>
        <dbReference type="Proteomes" id="UP001455384"/>
    </source>
</evidence>
<evidence type="ECO:0000256" key="5">
    <source>
        <dbReference type="ARBA" id="ARBA00022989"/>
    </source>
</evidence>
<feature type="transmembrane region" description="Helical" evidence="8">
    <location>
        <begin position="380"/>
        <end position="402"/>
    </location>
</feature>
<feature type="transmembrane region" description="Helical" evidence="8">
    <location>
        <begin position="6"/>
        <end position="23"/>
    </location>
</feature>
<protein>
    <submittedName>
        <fullName evidence="9">Sodium:solute symporter family protein</fullName>
    </submittedName>
</protein>
<proteinExistence type="inferred from homology"/>
<dbReference type="RefSeq" id="WP_342388842.1">
    <property type="nucleotide sequence ID" value="NZ_CP138333.2"/>
</dbReference>
<evidence type="ECO:0000256" key="2">
    <source>
        <dbReference type="ARBA" id="ARBA00006434"/>
    </source>
</evidence>
<feature type="transmembrane region" description="Helical" evidence="8">
    <location>
        <begin position="43"/>
        <end position="66"/>
    </location>
</feature>
<dbReference type="PANTHER" id="PTHR48086:SF7">
    <property type="entry name" value="SODIUM-SOLUTE SYMPORTER-RELATED"/>
    <property type="match status" value="1"/>
</dbReference>
<dbReference type="CDD" id="cd10322">
    <property type="entry name" value="SLC5sbd"/>
    <property type="match status" value="1"/>
</dbReference>
<feature type="transmembrane region" description="Helical" evidence="8">
    <location>
        <begin position="178"/>
        <end position="196"/>
    </location>
</feature>
<dbReference type="InterPro" id="IPR001734">
    <property type="entry name" value="Na/solute_symporter"/>
</dbReference>
<feature type="transmembrane region" description="Helical" evidence="8">
    <location>
        <begin position="409"/>
        <end position="428"/>
    </location>
</feature>